<organism evidence="1 2">
    <name type="scientific">Peribacillus frigoritolerans</name>
    <dbReference type="NCBI Taxonomy" id="450367"/>
    <lineage>
        <taxon>Bacteria</taxon>
        <taxon>Bacillati</taxon>
        <taxon>Bacillota</taxon>
        <taxon>Bacilli</taxon>
        <taxon>Bacillales</taxon>
        <taxon>Bacillaceae</taxon>
        <taxon>Peribacillus</taxon>
    </lineage>
</organism>
<reference evidence="1" key="1">
    <citation type="submission" date="2021-04" db="EMBL/GenBank/DDBJ databases">
        <title>Whole genome sequencing of Enterococci isolates from hospitalized patients.</title>
        <authorList>
            <person name="Ogoti B.M."/>
            <person name="Onyambu F.G."/>
        </authorList>
    </citation>
    <scope>NUCLEOTIDE SEQUENCE</scope>
    <source>
        <strain evidence="1">242</strain>
    </source>
</reference>
<dbReference type="AlphaFoldDB" id="A0A941FI77"/>
<dbReference type="EMBL" id="JAGTPW010000009">
    <property type="protein sequence ID" value="MBR8644484.1"/>
    <property type="molecule type" value="Genomic_DNA"/>
</dbReference>
<proteinExistence type="predicted"/>
<protein>
    <submittedName>
        <fullName evidence="1">Uncharacterized protein</fullName>
    </submittedName>
</protein>
<evidence type="ECO:0000313" key="2">
    <source>
        <dbReference type="Proteomes" id="UP000680045"/>
    </source>
</evidence>
<sequence>MKVLHSFPVEKAKRLGVQPDGMMRLDVPYRKKSLMENVSNLIKLDTLNRRMLLRILLKP</sequence>
<dbReference type="Proteomes" id="UP000680045">
    <property type="component" value="Unassembled WGS sequence"/>
</dbReference>
<name>A0A941FI77_9BACI</name>
<comment type="caution">
    <text evidence="1">The sequence shown here is derived from an EMBL/GenBank/DDBJ whole genome shotgun (WGS) entry which is preliminary data.</text>
</comment>
<accession>A0A941FI77</accession>
<evidence type="ECO:0000313" key="1">
    <source>
        <dbReference type="EMBL" id="MBR8644484.1"/>
    </source>
</evidence>
<gene>
    <name evidence="1" type="ORF">KEH51_07395</name>
</gene>